<reference evidence="1 2" key="1">
    <citation type="journal article" date="2014" name="Genome Announc.">
        <title>Draft Genome Sequence of Magnetospirillum sp. Strain SO-1, a Freshwater Magnetotactic Bacterium Isolated from the Ol'khovka River, Russia.</title>
        <authorList>
            <person name="Grouzdev D.S."/>
            <person name="Dziuba M.V."/>
            <person name="Sukhacheva M.S."/>
            <person name="Mardanov A.V."/>
            <person name="Beletskiy A.V."/>
            <person name="Kuznetsov B.B."/>
            <person name="Skryabin K.G."/>
        </authorList>
    </citation>
    <scope>NUCLEOTIDE SEQUENCE [LARGE SCALE GENOMIC DNA]</scope>
    <source>
        <strain evidence="1 2">SO-1</strain>
    </source>
</reference>
<proteinExistence type="predicted"/>
<name>M2Y4F6_9PROT</name>
<dbReference type="EMBL" id="AONQ01000091">
    <property type="protein sequence ID" value="EME67976.1"/>
    <property type="molecule type" value="Genomic_DNA"/>
</dbReference>
<dbReference type="PATRIC" id="fig|1244869.3.peg.4118"/>
<accession>M2Y4F6</accession>
<comment type="caution">
    <text evidence="1">The sequence shown here is derived from an EMBL/GenBank/DDBJ whole genome shotgun (WGS) entry which is preliminary data.</text>
</comment>
<protein>
    <submittedName>
        <fullName evidence="1">Uncharacterized protein</fullName>
    </submittedName>
</protein>
<dbReference type="RefSeq" id="WP_008621514.1">
    <property type="nucleotide sequence ID" value="NZ_AONQ01000091.1"/>
</dbReference>
<sequence length="141" mass="15514">MFIRSSTSKGHTYWRVVESHRVNGRVVQREIVGLGSCETVAEAIVSTRLALRDAEKKLSQSFGDLVPADLTDEVAVGATRDSLKKTKAAAFIRSVNAILKLRKDLGLMEMVAPILGEIIPPDDAASEFQAMKKKCPEWGTW</sequence>
<gene>
    <name evidence="1" type="ORF">H261_20814</name>
</gene>
<evidence type="ECO:0000313" key="2">
    <source>
        <dbReference type="Proteomes" id="UP000011744"/>
    </source>
</evidence>
<dbReference type="OrthoDB" id="6171862at2"/>
<evidence type="ECO:0000313" key="1">
    <source>
        <dbReference type="EMBL" id="EME67976.1"/>
    </source>
</evidence>
<dbReference type="STRING" id="1244869.H261_20814"/>
<dbReference type="Proteomes" id="UP000011744">
    <property type="component" value="Unassembled WGS sequence"/>
</dbReference>
<dbReference type="AlphaFoldDB" id="M2Y4F6"/>
<keyword evidence="2" id="KW-1185">Reference proteome</keyword>
<organism evidence="1 2">
    <name type="scientific">Paramagnetospirillum caucaseum</name>
    <dbReference type="NCBI Taxonomy" id="1244869"/>
    <lineage>
        <taxon>Bacteria</taxon>
        <taxon>Pseudomonadati</taxon>
        <taxon>Pseudomonadota</taxon>
        <taxon>Alphaproteobacteria</taxon>
        <taxon>Rhodospirillales</taxon>
        <taxon>Magnetospirillaceae</taxon>
        <taxon>Paramagnetospirillum</taxon>
    </lineage>
</organism>